<dbReference type="InterPro" id="IPR036942">
    <property type="entry name" value="Beta-barrel_TonB_sf"/>
</dbReference>
<organism evidence="13 14">
    <name type="scientific">Candidatus Defluviibacterium haderslevense</name>
    <dbReference type="NCBI Taxonomy" id="2981993"/>
    <lineage>
        <taxon>Bacteria</taxon>
        <taxon>Pseudomonadati</taxon>
        <taxon>Bacteroidota</taxon>
        <taxon>Saprospiria</taxon>
        <taxon>Saprospirales</taxon>
        <taxon>Saprospiraceae</taxon>
        <taxon>Candidatus Defluviibacterium</taxon>
    </lineage>
</organism>
<evidence type="ECO:0000256" key="8">
    <source>
        <dbReference type="PROSITE-ProRule" id="PRU01360"/>
    </source>
</evidence>
<evidence type="ECO:0000259" key="11">
    <source>
        <dbReference type="Pfam" id="PF00593"/>
    </source>
</evidence>
<dbReference type="AlphaFoldDB" id="A0A9D7XFV1"/>
<dbReference type="Pfam" id="PF00593">
    <property type="entry name" value="TonB_dep_Rec_b-barrel"/>
    <property type="match status" value="1"/>
</dbReference>
<keyword evidence="13" id="KW-0675">Receptor</keyword>
<evidence type="ECO:0000256" key="1">
    <source>
        <dbReference type="ARBA" id="ARBA00004571"/>
    </source>
</evidence>
<evidence type="ECO:0000313" key="13">
    <source>
        <dbReference type="EMBL" id="MBK9719320.1"/>
    </source>
</evidence>
<sequence>MKYFYLFILLNFISFSFASNSLHNGTVKGIVYDEKSNAPIYNARVIIISLNKMTYTDELGFFQFDDIEAGDYNIEVSYLGYENNTSMVAIIDHQTSPIKIDLKQKNLALAEVTISANALENKSLLSAIDLQLRPINTSQDVLKMVPGLFIAQHAGGGKAEQIFLRGFDIDHGTDIALFVDGIPVNMVSHAHGQGYADLHFLIPETIDKVSFSKGPFDPKIGNFATAGQVEFKTKSRLDKNLVSLELGKFNSQRVTSLFKLLNSKDQHIYAALDFNHSDGYFKSPQDYRRFNGLLKYNAKVSEHHYVTGLISGFTSSWDASGQIPERAVQSGAIDRFGSIDDTEGGLTSRYNASIQINSNLSNNDFFKNQFYYSRYRFELYSNFTFFLADSINGDQIKQKENRDLFGYKSEYSRTYSFGSLTWNATIGVQWRLDATNNSELSHTKDRIVTLNQLAYGDIEETNYGLYTDQSFHFGTQWSGNIGLRYDHFNFIYRNKLTAEYDKLLVNKHIGSPKLNLNYKLNSMISFNGHAGYGFHSNDTRVNVSQTNRDILPKALGFDFGFNIKPIKNLLLTATLWQLDLDQEFVYVGDAAIVEPSGKTTRNGLEVSMRYQIARALYFDTDINYTKARAIGEAKGQDYIPLAAKWSSIGGITLENKKGFNGSLRYRYLGDRSANEDHSIIAKGYVVFDALLNYTKNNWEIGISVQNLLNTDWKEAQFETESRLQNESESVTEIHFTPGTPLFLKSHLTIYF</sequence>
<evidence type="ECO:0000256" key="4">
    <source>
        <dbReference type="ARBA" id="ARBA00022692"/>
    </source>
</evidence>
<dbReference type="Gene3D" id="2.170.130.10">
    <property type="entry name" value="TonB-dependent receptor, plug domain"/>
    <property type="match status" value="1"/>
</dbReference>
<keyword evidence="10" id="KW-0732">Signal</keyword>
<dbReference type="InterPro" id="IPR000531">
    <property type="entry name" value="Beta-barrel_TonB"/>
</dbReference>
<evidence type="ECO:0000313" key="14">
    <source>
        <dbReference type="Proteomes" id="UP000808349"/>
    </source>
</evidence>
<evidence type="ECO:0000256" key="2">
    <source>
        <dbReference type="ARBA" id="ARBA00022448"/>
    </source>
</evidence>
<dbReference type="Proteomes" id="UP000808349">
    <property type="component" value="Unassembled WGS sequence"/>
</dbReference>
<dbReference type="Pfam" id="PF07715">
    <property type="entry name" value="Plug"/>
    <property type="match status" value="1"/>
</dbReference>
<keyword evidence="4 8" id="KW-0812">Transmembrane</keyword>
<dbReference type="InterPro" id="IPR037066">
    <property type="entry name" value="Plug_dom_sf"/>
</dbReference>
<dbReference type="InterPro" id="IPR008969">
    <property type="entry name" value="CarboxyPept-like_regulatory"/>
</dbReference>
<dbReference type="GO" id="GO:0009279">
    <property type="term" value="C:cell outer membrane"/>
    <property type="evidence" value="ECO:0007669"/>
    <property type="project" value="UniProtKB-SubCell"/>
</dbReference>
<evidence type="ECO:0000256" key="3">
    <source>
        <dbReference type="ARBA" id="ARBA00022452"/>
    </source>
</evidence>
<feature type="chain" id="PRO_5039635532" evidence="10">
    <location>
        <begin position="19"/>
        <end position="751"/>
    </location>
</feature>
<keyword evidence="5 9" id="KW-0798">TonB box</keyword>
<gene>
    <name evidence="13" type="ORF">IPO85_17755</name>
</gene>
<dbReference type="GO" id="GO:0015344">
    <property type="term" value="F:siderophore uptake transmembrane transporter activity"/>
    <property type="evidence" value="ECO:0007669"/>
    <property type="project" value="TreeGrafter"/>
</dbReference>
<dbReference type="InterPro" id="IPR039426">
    <property type="entry name" value="TonB-dep_rcpt-like"/>
</dbReference>
<keyword evidence="6 8" id="KW-0472">Membrane</keyword>
<proteinExistence type="inferred from homology"/>
<comment type="similarity">
    <text evidence="8 9">Belongs to the TonB-dependent receptor family.</text>
</comment>
<dbReference type="Gene3D" id="2.40.170.20">
    <property type="entry name" value="TonB-dependent receptor, beta-barrel domain"/>
    <property type="match status" value="1"/>
</dbReference>
<dbReference type="SUPFAM" id="SSF56935">
    <property type="entry name" value="Porins"/>
    <property type="match status" value="1"/>
</dbReference>
<dbReference type="EMBL" id="JADKFW010000018">
    <property type="protein sequence ID" value="MBK9719320.1"/>
    <property type="molecule type" value="Genomic_DNA"/>
</dbReference>
<dbReference type="PANTHER" id="PTHR30069:SF36">
    <property type="entry name" value="BLL6948 PROTEIN"/>
    <property type="match status" value="1"/>
</dbReference>
<dbReference type="InterPro" id="IPR012910">
    <property type="entry name" value="Plug_dom"/>
</dbReference>
<evidence type="ECO:0000259" key="12">
    <source>
        <dbReference type="Pfam" id="PF07715"/>
    </source>
</evidence>
<evidence type="ECO:0000256" key="6">
    <source>
        <dbReference type="ARBA" id="ARBA00023136"/>
    </source>
</evidence>
<keyword evidence="3 8" id="KW-1134">Transmembrane beta strand</keyword>
<comment type="subcellular location">
    <subcellularLocation>
        <location evidence="1 8">Cell outer membrane</location>
        <topology evidence="1 8">Multi-pass membrane protein</topology>
    </subcellularLocation>
</comment>
<dbReference type="SUPFAM" id="SSF49464">
    <property type="entry name" value="Carboxypeptidase regulatory domain-like"/>
    <property type="match status" value="1"/>
</dbReference>
<feature type="signal peptide" evidence="10">
    <location>
        <begin position="1"/>
        <end position="18"/>
    </location>
</feature>
<dbReference type="Pfam" id="PF13715">
    <property type="entry name" value="CarbopepD_reg_2"/>
    <property type="match status" value="1"/>
</dbReference>
<protein>
    <submittedName>
        <fullName evidence="13">TonB-dependent receptor</fullName>
    </submittedName>
</protein>
<dbReference type="PROSITE" id="PS52016">
    <property type="entry name" value="TONB_DEPENDENT_REC_3"/>
    <property type="match status" value="1"/>
</dbReference>
<evidence type="ECO:0000256" key="7">
    <source>
        <dbReference type="ARBA" id="ARBA00023237"/>
    </source>
</evidence>
<keyword evidence="7 8" id="KW-0998">Cell outer membrane</keyword>
<dbReference type="Gene3D" id="2.60.40.1120">
    <property type="entry name" value="Carboxypeptidase-like, regulatory domain"/>
    <property type="match status" value="1"/>
</dbReference>
<evidence type="ECO:0000256" key="5">
    <source>
        <dbReference type="ARBA" id="ARBA00023077"/>
    </source>
</evidence>
<dbReference type="GO" id="GO:0044718">
    <property type="term" value="P:siderophore transmembrane transport"/>
    <property type="evidence" value="ECO:0007669"/>
    <property type="project" value="TreeGrafter"/>
</dbReference>
<accession>A0A9D7XFV1</accession>
<feature type="domain" description="TonB-dependent receptor plug" evidence="12">
    <location>
        <begin position="123"/>
        <end position="227"/>
    </location>
</feature>
<reference evidence="13 14" key="1">
    <citation type="submission" date="2020-10" db="EMBL/GenBank/DDBJ databases">
        <title>Connecting structure to function with the recovery of over 1000 high-quality activated sludge metagenome-assembled genomes encoding full-length rRNA genes using long-read sequencing.</title>
        <authorList>
            <person name="Singleton C.M."/>
            <person name="Petriglieri F."/>
            <person name="Kristensen J.M."/>
            <person name="Kirkegaard R.H."/>
            <person name="Michaelsen T.Y."/>
            <person name="Andersen M.H."/>
            <person name="Karst S.M."/>
            <person name="Dueholm M.S."/>
            <person name="Nielsen P.H."/>
            <person name="Albertsen M."/>
        </authorList>
    </citation>
    <scope>NUCLEOTIDE SEQUENCE [LARGE SCALE GENOMIC DNA]</scope>
    <source>
        <strain evidence="13">Ribe_18-Q3-R11-54_BAT3C.373</strain>
    </source>
</reference>
<name>A0A9D7XFV1_9BACT</name>
<evidence type="ECO:0000256" key="10">
    <source>
        <dbReference type="SAM" id="SignalP"/>
    </source>
</evidence>
<feature type="domain" description="TonB-dependent receptor-like beta-barrel" evidence="11">
    <location>
        <begin position="314"/>
        <end position="707"/>
    </location>
</feature>
<dbReference type="PANTHER" id="PTHR30069">
    <property type="entry name" value="TONB-DEPENDENT OUTER MEMBRANE RECEPTOR"/>
    <property type="match status" value="1"/>
</dbReference>
<evidence type="ECO:0000256" key="9">
    <source>
        <dbReference type="RuleBase" id="RU003357"/>
    </source>
</evidence>
<comment type="caution">
    <text evidence="13">The sequence shown here is derived from an EMBL/GenBank/DDBJ whole genome shotgun (WGS) entry which is preliminary data.</text>
</comment>
<keyword evidence="2 8" id="KW-0813">Transport</keyword>